<dbReference type="InterPro" id="IPR036909">
    <property type="entry name" value="Cyt_c-like_dom_sf"/>
</dbReference>
<feature type="domain" description="Cytochrome c" evidence="5">
    <location>
        <begin position="628"/>
        <end position="721"/>
    </location>
</feature>
<dbReference type="GO" id="GO:0046872">
    <property type="term" value="F:metal ion binding"/>
    <property type="evidence" value="ECO:0007669"/>
    <property type="project" value="UniProtKB-KW"/>
</dbReference>
<dbReference type="AlphaFoldDB" id="A0A512ASD4"/>
<reference evidence="6 7" key="1">
    <citation type="submission" date="2019-07" db="EMBL/GenBank/DDBJ databases">
        <title>Whole genome shotgun sequence of Adhaeribacter aerolatus NBRC 106133.</title>
        <authorList>
            <person name="Hosoyama A."/>
            <person name="Uohara A."/>
            <person name="Ohji S."/>
            <person name="Ichikawa N."/>
        </authorList>
    </citation>
    <scope>NUCLEOTIDE SEQUENCE [LARGE SCALE GENOMIC DNA]</scope>
    <source>
        <strain evidence="6 7">NBRC 106133</strain>
    </source>
</reference>
<dbReference type="PANTHER" id="PTHR33546">
    <property type="entry name" value="LARGE, MULTIFUNCTIONAL SECRETED PROTEIN-RELATED"/>
    <property type="match status" value="1"/>
</dbReference>
<dbReference type="PROSITE" id="PS51007">
    <property type="entry name" value="CYTC"/>
    <property type="match status" value="1"/>
</dbReference>
<keyword evidence="1 4" id="KW-0349">Heme</keyword>
<dbReference type="RefSeq" id="WP_246150721.1">
    <property type="nucleotide sequence ID" value="NZ_BJYS01000001.1"/>
</dbReference>
<dbReference type="PANTHER" id="PTHR33546:SF1">
    <property type="entry name" value="LARGE, MULTIFUNCTIONAL SECRETED PROTEIN"/>
    <property type="match status" value="1"/>
</dbReference>
<keyword evidence="2 4" id="KW-0479">Metal-binding</keyword>
<dbReference type="InterPro" id="IPR055557">
    <property type="entry name" value="DUF7133"/>
</dbReference>
<accession>A0A512ASD4</accession>
<proteinExistence type="predicted"/>
<dbReference type="GO" id="GO:0020037">
    <property type="term" value="F:heme binding"/>
    <property type="evidence" value="ECO:0007669"/>
    <property type="project" value="InterPro"/>
</dbReference>
<organism evidence="6 7">
    <name type="scientific">Adhaeribacter aerolatus</name>
    <dbReference type="NCBI Taxonomy" id="670289"/>
    <lineage>
        <taxon>Bacteria</taxon>
        <taxon>Pseudomonadati</taxon>
        <taxon>Bacteroidota</taxon>
        <taxon>Cytophagia</taxon>
        <taxon>Cytophagales</taxon>
        <taxon>Hymenobacteraceae</taxon>
        <taxon>Adhaeribacter</taxon>
    </lineage>
</organism>
<evidence type="ECO:0000313" key="6">
    <source>
        <dbReference type="EMBL" id="GEO02612.1"/>
    </source>
</evidence>
<keyword evidence="3 4" id="KW-0408">Iron</keyword>
<dbReference type="InterPro" id="IPR011989">
    <property type="entry name" value="ARM-like"/>
</dbReference>
<dbReference type="InterPro" id="IPR016024">
    <property type="entry name" value="ARM-type_fold"/>
</dbReference>
<dbReference type="GO" id="GO:0009055">
    <property type="term" value="F:electron transfer activity"/>
    <property type="evidence" value="ECO:0007669"/>
    <property type="project" value="InterPro"/>
</dbReference>
<dbReference type="InterPro" id="IPR009056">
    <property type="entry name" value="Cyt_c-like_dom"/>
</dbReference>
<evidence type="ECO:0000313" key="7">
    <source>
        <dbReference type="Proteomes" id="UP000321532"/>
    </source>
</evidence>
<comment type="caution">
    <text evidence="6">The sequence shown here is derived from an EMBL/GenBank/DDBJ whole genome shotgun (WGS) entry which is preliminary data.</text>
</comment>
<dbReference type="Gene3D" id="1.10.760.10">
    <property type="entry name" value="Cytochrome c-like domain"/>
    <property type="match status" value="1"/>
</dbReference>
<dbReference type="Gene3D" id="1.25.10.10">
    <property type="entry name" value="Leucine-rich Repeat Variant"/>
    <property type="match status" value="1"/>
</dbReference>
<dbReference type="SUPFAM" id="SSF48371">
    <property type="entry name" value="ARM repeat"/>
    <property type="match status" value="1"/>
</dbReference>
<evidence type="ECO:0000256" key="4">
    <source>
        <dbReference type="PROSITE-ProRule" id="PRU00433"/>
    </source>
</evidence>
<dbReference type="InterPro" id="IPR011042">
    <property type="entry name" value="6-blade_b-propeller_TolB-like"/>
</dbReference>
<keyword evidence="7" id="KW-1185">Reference proteome</keyword>
<dbReference type="SUPFAM" id="SSF50952">
    <property type="entry name" value="Soluble quinoprotein glucose dehydrogenase"/>
    <property type="match status" value="1"/>
</dbReference>
<dbReference type="Gene3D" id="2.120.10.30">
    <property type="entry name" value="TolB, C-terminal domain"/>
    <property type="match status" value="1"/>
</dbReference>
<evidence type="ECO:0000256" key="2">
    <source>
        <dbReference type="ARBA" id="ARBA00022723"/>
    </source>
</evidence>
<sequence length="772" mass="86727">MNSKSNKKAKIRRGGVVVGIISFALLTGFCNVPQKNTVEPPFERVVVDKNPPSIPLSPEESMRKIQLPPGYRVELVAAEPMVQEPVGMAWDANGRLYVVEMNTYMKDSKATGQFEPTSRIKLLEDTDGDGKMDKSSIFIDSLLLPRTVLPIGDELLVTITNIQHIWSYRDTNGDGKADQKKIVFKNDAIDLRNVEHQNGGMMWNLDNWIYPTRDKFRYKYQNGVMVADTMIDNMTGQWGITADNYGRLFFSEAGPGLPAVQIQQMPAYGALNFKDQFAPEFMVPWPIIGNLDAQGGPSALRPEDNTLNRFTSGAGQSIFRGDRLPADMQGDYFIPEPVGRIIKRGRVTNENGKIILKDVYEKKDWLASADFNFRPMNTYTGPDGTFYIVDMYHGIIQESEWSGPGTYLGKIIEEKELYKNRGMGRIYRVVHEDIKPDKTRPNMLNEPAAKLLTYLDHPNGWWRDNAQLLLVVRNDQSVVPALKQIARGEKGPLKKKPSHLARIHALWTLEGLNALDKPLLFQALADAEPQIRKTAVWISEMYLKQNDAEVLEKLKALENDSSPDVRVQLSLSLRTHKTPATQALLTSLLAANPNNELMQMSYKSHEQTLKMLAAERERVKNISPEERELVQKGSVIFKQLCSNCHGSDGKGRIIAGAPMMAPPLYKSPRMSDTDKIVPIEIMLHGLKGPIDGKTYPDVMPSMAGQSDEWIASVLSYVRNSSELGNNASVITPEEVKKVRASIKQLTPGGETMQKLEVHKGYRNTKRNFVEEK</sequence>
<evidence type="ECO:0000256" key="1">
    <source>
        <dbReference type="ARBA" id="ARBA00022617"/>
    </source>
</evidence>
<dbReference type="Pfam" id="PF00034">
    <property type="entry name" value="Cytochrom_C"/>
    <property type="match status" value="1"/>
</dbReference>
<dbReference type="SUPFAM" id="SSF46626">
    <property type="entry name" value="Cytochrome c"/>
    <property type="match status" value="1"/>
</dbReference>
<name>A0A512ASD4_9BACT</name>
<protein>
    <recommendedName>
        <fullName evidence="5">Cytochrome c domain-containing protein</fullName>
    </recommendedName>
</protein>
<evidence type="ECO:0000259" key="5">
    <source>
        <dbReference type="PROSITE" id="PS51007"/>
    </source>
</evidence>
<gene>
    <name evidence="6" type="ORF">AAE02nite_02760</name>
</gene>
<evidence type="ECO:0000256" key="3">
    <source>
        <dbReference type="ARBA" id="ARBA00023004"/>
    </source>
</evidence>
<dbReference type="Proteomes" id="UP000321532">
    <property type="component" value="Unassembled WGS sequence"/>
</dbReference>
<dbReference type="Pfam" id="PF23500">
    <property type="entry name" value="DUF7133"/>
    <property type="match status" value="1"/>
</dbReference>
<dbReference type="InterPro" id="IPR011041">
    <property type="entry name" value="Quinoprot_gluc/sorb_DH_b-prop"/>
</dbReference>
<dbReference type="EMBL" id="BJYS01000001">
    <property type="protein sequence ID" value="GEO02612.1"/>
    <property type="molecule type" value="Genomic_DNA"/>
</dbReference>